<organism evidence="1 2">
    <name type="scientific">Tetrabaena socialis</name>
    <dbReference type="NCBI Taxonomy" id="47790"/>
    <lineage>
        <taxon>Eukaryota</taxon>
        <taxon>Viridiplantae</taxon>
        <taxon>Chlorophyta</taxon>
        <taxon>core chlorophytes</taxon>
        <taxon>Chlorophyceae</taxon>
        <taxon>CS clade</taxon>
        <taxon>Chlamydomonadales</taxon>
        <taxon>Tetrabaenaceae</taxon>
        <taxon>Tetrabaena</taxon>
    </lineage>
</organism>
<name>A0A2J8A103_9CHLO</name>
<accession>A0A2J8A103</accession>
<dbReference type="OrthoDB" id="25818at2759"/>
<reference evidence="1 2" key="1">
    <citation type="journal article" date="2017" name="Mol. Biol. Evol.">
        <title>The 4-celled Tetrabaena socialis nuclear genome reveals the essential components for genetic control of cell number at the origin of multicellularity in the volvocine lineage.</title>
        <authorList>
            <person name="Featherston J."/>
            <person name="Arakaki Y."/>
            <person name="Hanschen E.R."/>
            <person name="Ferris P.J."/>
            <person name="Michod R.E."/>
            <person name="Olson B.J.S.C."/>
            <person name="Nozaki H."/>
            <person name="Durand P.M."/>
        </authorList>
    </citation>
    <scope>NUCLEOTIDE SEQUENCE [LARGE SCALE GENOMIC DNA]</scope>
    <source>
        <strain evidence="1 2">NIES-571</strain>
    </source>
</reference>
<dbReference type="Proteomes" id="UP000236333">
    <property type="component" value="Unassembled WGS sequence"/>
</dbReference>
<dbReference type="EMBL" id="PGGS01000250">
    <property type="protein sequence ID" value="PNH06211.1"/>
    <property type="molecule type" value="Genomic_DNA"/>
</dbReference>
<evidence type="ECO:0000313" key="1">
    <source>
        <dbReference type="EMBL" id="PNH06211.1"/>
    </source>
</evidence>
<keyword evidence="2" id="KW-1185">Reference proteome</keyword>
<sequence>MSTELMGSLGSPFSPIVHPAPLLASFEVSTHYFNLAAMFRREAAETGNAWRDVEAWRQKLVDQGEYQWINFREQKYLMRLQHEAEALEKLTH</sequence>
<protein>
    <submittedName>
        <fullName evidence="1">Uncharacterized protein</fullName>
    </submittedName>
</protein>
<gene>
    <name evidence="1" type="ORF">TSOC_007441</name>
</gene>
<dbReference type="AlphaFoldDB" id="A0A2J8A103"/>
<proteinExistence type="predicted"/>
<comment type="caution">
    <text evidence="1">The sequence shown here is derived from an EMBL/GenBank/DDBJ whole genome shotgun (WGS) entry which is preliminary data.</text>
</comment>
<evidence type="ECO:0000313" key="2">
    <source>
        <dbReference type="Proteomes" id="UP000236333"/>
    </source>
</evidence>